<dbReference type="EMBL" id="VHII01000018">
    <property type="protein sequence ID" value="KAF1376934.1"/>
    <property type="molecule type" value="Genomic_DNA"/>
</dbReference>
<keyword evidence="6" id="KW-1185">Reference proteome</keyword>
<evidence type="ECO:0000259" key="4">
    <source>
        <dbReference type="PROSITE" id="PS50835"/>
    </source>
</evidence>
<accession>A0A6A5EM05</accession>
<evidence type="ECO:0000256" key="2">
    <source>
        <dbReference type="SAM" id="Phobius"/>
    </source>
</evidence>
<dbReference type="Proteomes" id="UP000465112">
    <property type="component" value="Unassembled WGS sequence"/>
</dbReference>
<keyword evidence="2" id="KW-0472">Membrane</keyword>
<dbReference type="InterPro" id="IPR007110">
    <property type="entry name" value="Ig-like_dom"/>
</dbReference>
<dbReference type="OrthoDB" id="8869347at2759"/>
<reference evidence="5 6" key="1">
    <citation type="submission" date="2019-06" db="EMBL/GenBank/DDBJ databases">
        <title>A chromosome-scale genome assembly of the European perch, Perca fluviatilis.</title>
        <authorList>
            <person name="Roques C."/>
            <person name="Zahm M."/>
            <person name="Cabau C."/>
            <person name="Klopp C."/>
            <person name="Bouchez O."/>
            <person name="Donnadieu C."/>
            <person name="Kuhl H."/>
            <person name="Gislard M."/>
            <person name="Guendouz S."/>
            <person name="Journot L."/>
            <person name="Haffray P."/>
            <person name="Bestin A."/>
            <person name="Morvezen R."/>
            <person name="Feron R."/>
            <person name="Wen M."/>
            <person name="Jouanno E."/>
            <person name="Herpin A."/>
            <person name="Schartl M."/>
            <person name="Postlethwait J."/>
            <person name="Schaerlinger B."/>
            <person name="Chardard D."/>
            <person name="Lecocq T."/>
            <person name="Poncet C."/>
            <person name="Jaffrelo L."/>
            <person name="Lampietro C."/>
            <person name="Guiguen Y."/>
        </authorList>
    </citation>
    <scope>NUCLEOTIDE SEQUENCE [LARGE SCALE GENOMIC DNA]</scope>
    <source>
        <tissue evidence="5">Blood</tissue>
    </source>
</reference>
<protein>
    <recommendedName>
        <fullName evidence="4">Ig-like domain-containing protein</fullName>
    </recommendedName>
</protein>
<feature type="compositionally biased region" description="Low complexity" evidence="1">
    <location>
        <begin position="143"/>
        <end position="155"/>
    </location>
</feature>
<organism evidence="5 6">
    <name type="scientific">Perca fluviatilis</name>
    <name type="common">European perch</name>
    <dbReference type="NCBI Taxonomy" id="8168"/>
    <lineage>
        <taxon>Eukaryota</taxon>
        <taxon>Metazoa</taxon>
        <taxon>Chordata</taxon>
        <taxon>Craniata</taxon>
        <taxon>Vertebrata</taxon>
        <taxon>Euteleostomi</taxon>
        <taxon>Actinopterygii</taxon>
        <taxon>Neopterygii</taxon>
        <taxon>Teleostei</taxon>
        <taxon>Neoteleostei</taxon>
        <taxon>Acanthomorphata</taxon>
        <taxon>Eupercaria</taxon>
        <taxon>Perciformes</taxon>
        <taxon>Percoidei</taxon>
        <taxon>Percidae</taxon>
        <taxon>Percinae</taxon>
        <taxon>Perca</taxon>
    </lineage>
</organism>
<dbReference type="GO" id="GO:0035723">
    <property type="term" value="P:interleukin-15-mediated signaling pathway"/>
    <property type="evidence" value="ECO:0007669"/>
    <property type="project" value="TreeGrafter"/>
</dbReference>
<dbReference type="GO" id="GO:0009897">
    <property type="term" value="C:external side of plasma membrane"/>
    <property type="evidence" value="ECO:0007669"/>
    <property type="project" value="TreeGrafter"/>
</dbReference>
<feature type="region of interest" description="Disordered" evidence="1">
    <location>
        <begin position="133"/>
        <end position="155"/>
    </location>
</feature>
<dbReference type="GO" id="GO:0070374">
    <property type="term" value="P:positive regulation of ERK1 and ERK2 cascade"/>
    <property type="evidence" value="ECO:0007669"/>
    <property type="project" value="TreeGrafter"/>
</dbReference>
<name>A0A6A5EM05_PERFL</name>
<dbReference type="GO" id="GO:0042110">
    <property type="term" value="P:T cell activation"/>
    <property type="evidence" value="ECO:0007669"/>
    <property type="project" value="TreeGrafter"/>
</dbReference>
<dbReference type="InterPro" id="IPR003599">
    <property type="entry name" value="Ig_sub"/>
</dbReference>
<dbReference type="PANTHER" id="PTHR11422:SF5">
    <property type="entry name" value="DIVERSE IMMUNOGLOBULIN DOMAIN-CONTAINING PROTEIN 1.1 ISOFORM X1-RELATED"/>
    <property type="match status" value="1"/>
</dbReference>
<feature type="chain" id="PRO_5025341128" description="Ig-like domain-containing protein" evidence="3">
    <location>
        <begin position="25"/>
        <end position="235"/>
    </location>
</feature>
<keyword evidence="3" id="KW-0732">Signal</keyword>
<dbReference type="InterPro" id="IPR013106">
    <property type="entry name" value="Ig_V-set"/>
</dbReference>
<dbReference type="InterPro" id="IPR036179">
    <property type="entry name" value="Ig-like_dom_sf"/>
</dbReference>
<evidence type="ECO:0000313" key="5">
    <source>
        <dbReference type="EMBL" id="KAF1376934.1"/>
    </source>
</evidence>
<comment type="caution">
    <text evidence="5">The sequence shown here is derived from an EMBL/GenBank/DDBJ whole genome shotgun (WGS) entry which is preliminary data.</text>
</comment>
<keyword evidence="2" id="KW-1133">Transmembrane helix</keyword>
<evidence type="ECO:0000313" key="6">
    <source>
        <dbReference type="Proteomes" id="UP000465112"/>
    </source>
</evidence>
<evidence type="ECO:0000256" key="1">
    <source>
        <dbReference type="SAM" id="MobiDB-lite"/>
    </source>
</evidence>
<dbReference type="GO" id="GO:1990782">
    <property type="term" value="F:protein tyrosine kinase binding"/>
    <property type="evidence" value="ECO:0007669"/>
    <property type="project" value="TreeGrafter"/>
</dbReference>
<gene>
    <name evidence="5" type="ORF">PFLUV_G00216640</name>
</gene>
<sequence length="235" mass="26474">MEEFKWIKMSLFLIPLLHFTAAAGNHFLSFTVRAGDDVTLPCEYVIDGQRTCNSTTWLFSRSGNTVTLFELGQIKEEARVKSDRLSLRENCSLVIKKVTEEDAGPYTCRQFRSGQHQGPDTMVVLSVTMTEQKNTEEIPGGDTKPTTTATTATPESTLTTESSIKSGWWWWTIAVFVAVAALLIITVAVIRWKRAKGNKTLTYENTVRYDVDDDTVIYENLRSPDPHCCCCQRLC</sequence>
<dbReference type="InterPro" id="IPR013783">
    <property type="entry name" value="Ig-like_fold"/>
</dbReference>
<dbReference type="SMART" id="SM00409">
    <property type="entry name" value="IG"/>
    <property type="match status" value="1"/>
</dbReference>
<dbReference type="AlphaFoldDB" id="A0A6A5EM05"/>
<dbReference type="GO" id="GO:0042289">
    <property type="term" value="F:MHC class II protein binding"/>
    <property type="evidence" value="ECO:0007669"/>
    <property type="project" value="TreeGrafter"/>
</dbReference>
<feature type="signal peptide" evidence="3">
    <location>
        <begin position="1"/>
        <end position="24"/>
    </location>
</feature>
<dbReference type="GO" id="GO:0045121">
    <property type="term" value="C:membrane raft"/>
    <property type="evidence" value="ECO:0007669"/>
    <property type="project" value="TreeGrafter"/>
</dbReference>
<dbReference type="Pfam" id="PF07686">
    <property type="entry name" value="V-set"/>
    <property type="match status" value="1"/>
</dbReference>
<dbReference type="SUPFAM" id="SSF48726">
    <property type="entry name" value="Immunoglobulin"/>
    <property type="match status" value="1"/>
</dbReference>
<feature type="domain" description="Ig-like" evidence="4">
    <location>
        <begin position="15"/>
        <end position="126"/>
    </location>
</feature>
<dbReference type="PROSITE" id="PS50835">
    <property type="entry name" value="IG_LIKE"/>
    <property type="match status" value="1"/>
</dbReference>
<dbReference type="PANTHER" id="PTHR11422">
    <property type="entry name" value="T-CELL SURFACE GLYCOPROTEIN CD4"/>
    <property type="match status" value="1"/>
</dbReference>
<dbReference type="Gene3D" id="2.60.40.10">
    <property type="entry name" value="Immunoglobulins"/>
    <property type="match status" value="1"/>
</dbReference>
<feature type="transmembrane region" description="Helical" evidence="2">
    <location>
        <begin position="168"/>
        <end position="190"/>
    </location>
</feature>
<keyword evidence="2" id="KW-0812">Transmembrane</keyword>
<evidence type="ECO:0000256" key="3">
    <source>
        <dbReference type="SAM" id="SignalP"/>
    </source>
</evidence>
<proteinExistence type="predicted"/>